<accession>A0A6A6KUZ6</accession>
<evidence type="ECO:0000313" key="3">
    <source>
        <dbReference type="Proteomes" id="UP000467840"/>
    </source>
</evidence>
<dbReference type="PANTHER" id="PTHR36025">
    <property type="entry name" value="DIHYDROOROTATE DEHYDROGENASE (DUF3598)"/>
    <property type="match status" value="1"/>
</dbReference>
<dbReference type="EMBL" id="JAAGAX010000014">
    <property type="protein sequence ID" value="KAF2292005.1"/>
    <property type="molecule type" value="Genomic_DNA"/>
</dbReference>
<feature type="compositionally biased region" description="Basic residues" evidence="1">
    <location>
        <begin position="45"/>
        <end position="55"/>
    </location>
</feature>
<sequence>MPEQTPPPPKFKSQKGSESEGEKENVWSIDNDTAKAAAEKEKGTAKHRRRKRNRSGRIMVSGAMLMEVETVLQTQHVGSNRIKEHKDGNVSLPQNHMDDVVTSHILSDFESFDFELSDLLEEDVMGIEPGLVFFEDGSYSRGPVNIQVVDVDDSKYYLTPTFKFQQVQHDIDLEFSLKPFSHRKHIQPLKLTGSWKVFEVNATPVFGDEMDGILCIGVGWYSDEGTKLVMERDYGLDGMLKEVRWKSEVKRWWSDPHLV</sequence>
<comment type="caution">
    <text evidence="2">The sequence shown here is derived from an EMBL/GenBank/DDBJ whole genome shotgun (WGS) entry which is preliminary data.</text>
</comment>
<feature type="compositionally biased region" description="Basic and acidic residues" evidence="1">
    <location>
        <begin position="15"/>
        <end position="25"/>
    </location>
</feature>
<protein>
    <submittedName>
        <fullName evidence="2">Uncharacterized protein</fullName>
    </submittedName>
</protein>
<feature type="compositionally biased region" description="Pro residues" evidence="1">
    <location>
        <begin position="1"/>
        <end position="10"/>
    </location>
</feature>
<keyword evidence="3" id="KW-1185">Reference proteome</keyword>
<evidence type="ECO:0000313" key="2">
    <source>
        <dbReference type="EMBL" id="KAF2292005.1"/>
    </source>
</evidence>
<dbReference type="PANTHER" id="PTHR36025:SF1">
    <property type="entry name" value="DIHYDROOROTATE DEHYDROGENASE (DUF3598)"/>
    <property type="match status" value="1"/>
</dbReference>
<dbReference type="AlphaFoldDB" id="A0A6A6KUZ6"/>
<reference evidence="2 3" key="1">
    <citation type="journal article" date="2020" name="Mol. Plant">
        <title>The Chromosome-Based Rubber Tree Genome Provides New Insights into Spurge Genome Evolution and Rubber Biosynthesis.</title>
        <authorList>
            <person name="Liu J."/>
            <person name="Shi C."/>
            <person name="Shi C.C."/>
            <person name="Li W."/>
            <person name="Zhang Q.J."/>
            <person name="Zhang Y."/>
            <person name="Li K."/>
            <person name="Lu H.F."/>
            <person name="Shi C."/>
            <person name="Zhu S.T."/>
            <person name="Xiao Z.Y."/>
            <person name="Nan H."/>
            <person name="Yue Y."/>
            <person name="Zhu X.G."/>
            <person name="Wu Y."/>
            <person name="Hong X.N."/>
            <person name="Fan G.Y."/>
            <person name="Tong Y."/>
            <person name="Zhang D."/>
            <person name="Mao C.L."/>
            <person name="Liu Y.L."/>
            <person name="Hao S.J."/>
            <person name="Liu W.Q."/>
            <person name="Lv M.Q."/>
            <person name="Zhang H.B."/>
            <person name="Liu Y."/>
            <person name="Hu-Tang G.R."/>
            <person name="Wang J.P."/>
            <person name="Wang J.H."/>
            <person name="Sun Y.H."/>
            <person name="Ni S.B."/>
            <person name="Chen W.B."/>
            <person name="Zhang X.C."/>
            <person name="Jiao Y.N."/>
            <person name="Eichler E.E."/>
            <person name="Li G.H."/>
            <person name="Liu X."/>
            <person name="Gao L.Z."/>
        </authorList>
    </citation>
    <scope>NUCLEOTIDE SEQUENCE [LARGE SCALE GENOMIC DNA]</scope>
    <source>
        <strain evidence="3">cv. GT1</strain>
        <tissue evidence="2">Leaf</tissue>
    </source>
</reference>
<name>A0A6A6KUZ6_HEVBR</name>
<dbReference type="Proteomes" id="UP000467840">
    <property type="component" value="Chromosome 13"/>
</dbReference>
<evidence type="ECO:0000256" key="1">
    <source>
        <dbReference type="SAM" id="MobiDB-lite"/>
    </source>
</evidence>
<feature type="region of interest" description="Disordered" evidence="1">
    <location>
        <begin position="1"/>
        <end position="57"/>
    </location>
</feature>
<organism evidence="2 3">
    <name type="scientific">Hevea brasiliensis</name>
    <name type="common">Para rubber tree</name>
    <name type="synonym">Siphonia brasiliensis</name>
    <dbReference type="NCBI Taxonomy" id="3981"/>
    <lineage>
        <taxon>Eukaryota</taxon>
        <taxon>Viridiplantae</taxon>
        <taxon>Streptophyta</taxon>
        <taxon>Embryophyta</taxon>
        <taxon>Tracheophyta</taxon>
        <taxon>Spermatophyta</taxon>
        <taxon>Magnoliopsida</taxon>
        <taxon>eudicotyledons</taxon>
        <taxon>Gunneridae</taxon>
        <taxon>Pentapetalae</taxon>
        <taxon>rosids</taxon>
        <taxon>fabids</taxon>
        <taxon>Malpighiales</taxon>
        <taxon>Euphorbiaceae</taxon>
        <taxon>Crotonoideae</taxon>
        <taxon>Micrandreae</taxon>
        <taxon>Hevea</taxon>
    </lineage>
</organism>
<proteinExistence type="predicted"/>
<gene>
    <name evidence="2" type="ORF">GH714_000117</name>
</gene>